<comment type="caution">
    <text evidence="3">The sequence shown here is derived from an EMBL/GenBank/DDBJ whole genome shotgun (WGS) entry which is preliminary data.</text>
</comment>
<evidence type="ECO:0000256" key="1">
    <source>
        <dbReference type="ARBA" id="ARBA00007469"/>
    </source>
</evidence>
<evidence type="ECO:0000313" key="3">
    <source>
        <dbReference type="EMBL" id="CAK7351875.1"/>
    </source>
</evidence>
<keyword evidence="4" id="KW-1185">Reference proteome</keyword>
<dbReference type="GO" id="GO:0005576">
    <property type="term" value="C:extracellular region"/>
    <property type="evidence" value="ECO:0007669"/>
    <property type="project" value="TreeGrafter"/>
</dbReference>
<reference evidence="3 4" key="1">
    <citation type="submission" date="2024-01" db="EMBL/GenBank/DDBJ databases">
        <authorList>
            <person name="Waweru B."/>
        </authorList>
    </citation>
    <scope>NUCLEOTIDE SEQUENCE [LARGE SCALE GENOMIC DNA]</scope>
</reference>
<accession>A0AAV1SIH6</accession>
<dbReference type="GO" id="GO:0003723">
    <property type="term" value="F:RNA binding"/>
    <property type="evidence" value="ECO:0007669"/>
    <property type="project" value="InterPro"/>
</dbReference>
<dbReference type="Proteomes" id="UP001314170">
    <property type="component" value="Unassembled WGS sequence"/>
</dbReference>
<name>A0AAV1SIH6_9ROSI</name>
<evidence type="ECO:0000256" key="2">
    <source>
        <dbReference type="RuleBase" id="RU004328"/>
    </source>
</evidence>
<dbReference type="InterPro" id="IPR001568">
    <property type="entry name" value="RNase_T2-like"/>
</dbReference>
<dbReference type="PANTHER" id="PTHR11240:SF72">
    <property type="entry name" value="RIBONUCLEASE 1"/>
    <property type="match status" value="1"/>
</dbReference>
<evidence type="ECO:0000313" key="4">
    <source>
        <dbReference type="Proteomes" id="UP001314170"/>
    </source>
</evidence>
<dbReference type="InterPro" id="IPR036430">
    <property type="entry name" value="RNase_T2-like_sf"/>
</dbReference>
<comment type="similarity">
    <text evidence="1 2">Belongs to the RNase T2 family.</text>
</comment>
<dbReference type="Gene3D" id="3.90.730.10">
    <property type="entry name" value="Ribonuclease T2-like"/>
    <property type="match status" value="1"/>
</dbReference>
<dbReference type="PANTHER" id="PTHR11240">
    <property type="entry name" value="RIBONUCLEASE T2"/>
    <property type="match status" value="1"/>
</dbReference>
<dbReference type="SUPFAM" id="SSF55895">
    <property type="entry name" value="Ribonuclease Rh-like"/>
    <property type="match status" value="1"/>
</dbReference>
<protein>
    <submittedName>
        <fullName evidence="3">Uncharacterized protein</fullName>
    </submittedName>
</protein>
<dbReference type="Pfam" id="PF00445">
    <property type="entry name" value="Ribonuclease_T2"/>
    <property type="match status" value="1"/>
</dbReference>
<dbReference type="EMBL" id="CAWUPB010001189">
    <property type="protein sequence ID" value="CAK7351875.1"/>
    <property type="molecule type" value="Genomic_DNA"/>
</dbReference>
<dbReference type="GO" id="GO:0006401">
    <property type="term" value="P:RNA catabolic process"/>
    <property type="evidence" value="ECO:0007669"/>
    <property type="project" value="TreeGrafter"/>
</dbReference>
<organism evidence="3 4">
    <name type="scientific">Dovyalis caffra</name>
    <dbReference type="NCBI Taxonomy" id="77055"/>
    <lineage>
        <taxon>Eukaryota</taxon>
        <taxon>Viridiplantae</taxon>
        <taxon>Streptophyta</taxon>
        <taxon>Embryophyta</taxon>
        <taxon>Tracheophyta</taxon>
        <taxon>Spermatophyta</taxon>
        <taxon>Magnoliopsida</taxon>
        <taxon>eudicotyledons</taxon>
        <taxon>Gunneridae</taxon>
        <taxon>Pentapetalae</taxon>
        <taxon>rosids</taxon>
        <taxon>fabids</taxon>
        <taxon>Malpighiales</taxon>
        <taxon>Salicaceae</taxon>
        <taxon>Flacourtieae</taxon>
        <taxon>Dovyalis</taxon>
    </lineage>
</organism>
<dbReference type="GO" id="GO:0033897">
    <property type="term" value="F:ribonuclease T2 activity"/>
    <property type="evidence" value="ECO:0007669"/>
    <property type="project" value="InterPro"/>
</dbReference>
<sequence>MVSYCACTEFMRDEPFYRRMLSNWPNLQAGLADRDAHIQFWSYEFKVHGSCSNYVPKIYLRKALDLKDKIDIFQALKAHRVVAGAAYQRSAFETAIKNRIGTTAFAMSCINKNGTKILYEITICTDAANAIPCSQRNHMSKDNCGKGNIKFE</sequence>
<gene>
    <name evidence="3" type="ORF">DCAF_LOCUS24041</name>
</gene>
<dbReference type="AlphaFoldDB" id="A0AAV1SIH6"/>
<proteinExistence type="inferred from homology"/>